<dbReference type="EMBL" id="JAHXZJ010002237">
    <property type="protein sequence ID" value="KAH0546173.1"/>
    <property type="molecule type" value="Genomic_DNA"/>
</dbReference>
<dbReference type="AlphaFoldDB" id="A0AAV7I688"/>
<feature type="domain" description="Ribosomal RNA large subunit methyltransferase K/L-like methyltransferase" evidence="2">
    <location>
        <begin position="249"/>
        <end position="402"/>
    </location>
</feature>
<feature type="compositionally biased region" description="Basic and acidic residues" evidence="1">
    <location>
        <begin position="151"/>
        <end position="161"/>
    </location>
</feature>
<dbReference type="InterPro" id="IPR029063">
    <property type="entry name" value="SAM-dependent_MTases_sf"/>
</dbReference>
<reference evidence="3 4" key="1">
    <citation type="journal article" date="2021" name="J. Hered.">
        <title>A chromosome-level genome assembly of the parasitoid wasp, Cotesia glomerata (Hymenoptera: Braconidae).</title>
        <authorList>
            <person name="Pinto B.J."/>
            <person name="Weis J.J."/>
            <person name="Gamble T."/>
            <person name="Ode P.J."/>
            <person name="Paul R."/>
            <person name="Zaspel J.M."/>
        </authorList>
    </citation>
    <scope>NUCLEOTIDE SEQUENCE [LARGE SCALE GENOMIC DNA]</scope>
    <source>
        <strain evidence="3">CgM1</strain>
    </source>
</reference>
<evidence type="ECO:0000256" key="1">
    <source>
        <dbReference type="SAM" id="MobiDB-lite"/>
    </source>
</evidence>
<protein>
    <recommendedName>
        <fullName evidence="2">Ribosomal RNA large subunit methyltransferase K/L-like methyltransferase domain-containing protein</fullName>
    </recommendedName>
</protein>
<organism evidence="3 4">
    <name type="scientific">Cotesia glomerata</name>
    <name type="common">Lepidopteran parasitic wasp</name>
    <name type="synonym">Apanteles glomeratus</name>
    <dbReference type="NCBI Taxonomy" id="32391"/>
    <lineage>
        <taxon>Eukaryota</taxon>
        <taxon>Metazoa</taxon>
        <taxon>Ecdysozoa</taxon>
        <taxon>Arthropoda</taxon>
        <taxon>Hexapoda</taxon>
        <taxon>Insecta</taxon>
        <taxon>Pterygota</taxon>
        <taxon>Neoptera</taxon>
        <taxon>Endopterygota</taxon>
        <taxon>Hymenoptera</taxon>
        <taxon>Apocrita</taxon>
        <taxon>Ichneumonoidea</taxon>
        <taxon>Braconidae</taxon>
        <taxon>Microgastrinae</taxon>
        <taxon>Cotesia</taxon>
    </lineage>
</organism>
<sequence length="457" mass="52456">MSEEHKSELERIFDIAKNDESLITIVATVDTGFEWQAIDECREKILQNLRVFKDRGKICFNIPIDKYDKVEQLKSVDNVYILADINYHSYNKNDKESCFQLLRDTLSSNKSQLDKSINAWKKFTKFPGKVFPSIKEYERVIDDYKAVKEEKRKGPEEETVRGRKKRGKDPSSSKETDILSYRVSCERTGVHAFESQEVAVKLGGEFNDLYHWIVDLTDYQLEILYKISYAETLILLRVTTESMHRRNIAFFGPTTLRATVCYNLLRLAKPKPGEIIIDPMCGGGSIPIEATKEFPLNYIIGGDNHEKAMERSRMNFAMLPTAYKSDLIQWNLERLPFKDSSVDAFVTDMPFGKRMGSMSNNRVQYKKYLLELGRVVRMKYGRLVLLTYDRRSITIALQAATDLFKVKKTLSISMGGLNAAAYVLKRTNLAYDSFLTRVITLVTPKARSSSSSSDKSE</sequence>
<evidence type="ECO:0000313" key="4">
    <source>
        <dbReference type="Proteomes" id="UP000826195"/>
    </source>
</evidence>
<proteinExistence type="predicted"/>
<dbReference type="GO" id="GO:0016423">
    <property type="term" value="F:tRNA (guanine) methyltransferase activity"/>
    <property type="evidence" value="ECO:0007669"/>
    <property type="project" value="TreeGrafter"/>
</dbReference>
<dbReference type="GO" id="GO:0030488">
    <property type="term" value="P:tRNA methylation"/>
    <property type="evidence" value="ECO:0007669"/>
    <property type="project" value="TreeGrafter"/>
</dbReference>
<dbReference type="FunFam" id="3.40.50.150:FF:000073">
    <property type="entry name" value="THUMP domain containing 3"/>
    <property type="match status" value="1"/>
</dbReference>
<evidence type="ECO:0000259" key="2">
    <source>
        <dbReference type="Pfam" id="PF01170"/>
    </source>
</evidence>
<dbReference type="Gene3D" id="3.30.2130.30">
    <property type="match status" value="1"/>
</dbReference>
<gene>
    <name evidence="3" type="ORF">KQX54_006988</name>
</gene>
<evidence type="ECO:0000313" key="3">
    <source>
        <dbReference type="EMBL" id="KAH0546173.1"/>
    </source>
</evidence>
<dbReference type="PANTHER" id="PTHR14911">
    <property type="entry name" value="THUMP DOMAIN-CONTAINING"/>
    <property type="match status" value="1"/>
</dbReference>
<keyword evidence="4" id="KW-1185">Reference proteome</keyword>
<dbReference type="InterPro" id="IPR000241">
    <property type="entry name" value="RlmKL-like_Mtase"/>
</dbReference>
<dbReference type="Gene3D" id="3.40.50.150">
    <property type="entry name" value="Vaccinia Virus protein VP39"/>
    <property type="match status" value="1"/>
</dbReference>
<dbReference type="GO" id="GO:0043527">
    <property type="term" value="C:tRNA methyltransferase complex"/>
    <property type="evidence" value="ECO:0007669"/>
    <property type="project" value="UniProtKB-ARBA"/>
</dbReference>
<comment type="caution">
    <text evidence="3">The sequence shown here is derived from an EMBL/GenBank/DDBJ whole genome shotgun (WGS) entry which is preliminary data.</text>
</comment>
<feature type="region of interest" description="Disordered" evidence="1">
    <location>
        <begin position="151"/>
        <end position="175"/>
    </location>
</feature>
<dbReference type="SUPFAM" id="SSF53335">
    <property type="entry name" value="S-adenosyl-L-methionine-dependent methyltransferases"/>
    <property type="match status" value="1"/>
</dbReference>
<name>A0AAV7I688_COTGL</name>
<dbReference type="PANTHER" id="PTHR14911:SF13">
    <property type="entry name" value="TRNA (GUANINE(6)-N2)-METHYLTRANSFERASE THUMP3"/>
    <property type="match status" value="1"/>
</dbReference>
<accession>A0AAV7I688</accession>
<dbReference type="SUPFAM" id="SSF143437">
    <property type="entry name" value="THUMP domain-like"/>
    <property type="match status" value="1"/>
</dbReference>
<dbReference type="Pfam" id="PF01170">
    <property type="entry name" value="UPF0020"/>
    <property type="match status" value="1"/>
</dbReference>
<dbReference type="Proteomes" id="UP000826195">
    <property type="component" value="Unassembled WGS sequence"/>
</dbReference>